<proteinExistence type="predicted"/>
<accession>A0ABS9CQA1</accession>
<dbReference type="Proteomes" id="UP001299220">
    <property type="component" value="Unassembled WGS sequence"/>
</dbReference>
<feature type="transmembrane region" description="Helical" evidence="1">
    <location>
        <begin position="92"/>
        <end position="113"/>
    </location>
</feature>
<feature type="transmembrane region" description="Helical" evidence="1">
    <location>
        <begin position="12"/>
        <end position="35"/>
    </location>
</feature>
<reference evidence="2 3" key="1">
    <citation type="submission" date="2020-12" db="EMBL/GenBank/DDBJ databases">
        <title>Whole genome sequences of gut porcine anaerobes.</title>
        <authorList>
            <person name="Kubasova T."/>
            <person name="Jahodarova E."/>
            <person name="Rychlik I."/>
        </authorList>
    </citation>
    <scope>NUCLEOTIDE SEQUENCE [LARGE SCALE GENOMIC DNA]</scope>
    <source>
        <strain evidence="2 3">An867</strain>
    </source>
</reference>
<dbReference type="EMBL" id="JAFBIT010000003">
    <property type="protein sequence ID" value="MCF2652930.1"/>
    <property type="molecule type" value="Genomic_DNA"/>
</dbReference>
<keyword evidence="1" id="KW-0472">Membrane</keyword>
<protein>
    <submittedName>
        <fullName evidence="2">DUF2975 domain-containing protein</fullName>
    </submittedName>
</protein>
<keyword evidence="1" id="KW-0812">Transmembrane</keyword>
<keyword evidence="1" id="KW-1133">Transmembrane helix</keyword>
<keyword evidence="3" id="KW-1185">Reference proteome</keyword>
<organism evidence="2 3">
    <name type="scientific">Anaeromassilibacillus senegalensis</name>
    <dbReference type="NCBI Taxonomy" id="1673717"/>
    <lineage>
        <taxon>Bacteria</taxon>
        <taxon>Bacillati</taxon>
        <taxon>Bacillota</taxon>
        <taxon>Clostridia</taxon>
        <taxon>Eubacteriales</taxon>
        <taxon>Acutalibacteraceae</taxon>
        <taxon>Anaeromassilibacillus</taxon>
    </lineage>
</organism>
<dbReference type="InterPro" id="IPR021354">
    <property type="entry name" value="DUF2975"/>
</dbReference>
<evidence type="ECO:0000313" key="3">
    <source>
        <dbReference type="Proteomes" id="UP001299220"/>
    </source>
</evidence>
<feature type="transmembrane region" description="Helical" evidence="1">
    <location>
        <begin position="47"/>
        <end position="72"/>
    </location>
</feature>
<feature type="transmembrane region" description="Helical" evidence="1">
    <location>
        <begin position="119"/>
        <end position="142"/>
    </location>
</feature>
<dbReference type="Pfam" id="PF11188">
    <property type="entry name" value="DUF2975"/>
    <property type="match status" value="1"/>
</dbReference>
<dbReference type="RefSeq" id="WP_235323969.1">
    <property type="nucleotide sequence ID" value="NZ_JAFBIT010000003.1"/>
</dbReference>
<gene>
    <name evidence="2" type="ORF">JQM67_09985</name>
</gene>
<name>A0ABS9CQA1_9FIRM</name>
<comment type="caution">
    <text evidence="2">The sequence shown here is derived from an EMBL/GenBank/DDBJ whole genome shotgun (WGS) entry which is preliminary data.</text>
</comment>
<sequence>MDQKKLALWLRAILAGVVLCSLVVYFVLVPLWGVRIAARHPEIDSGFWPWIVFIWCTAAPCYLCAFWGWRIISEIRRDNSFSHINAVYLRRIMKALLFDAAFFFAGNVVMVLLDWSELSVFVTAVLVCFLVVAVATAAAALSHLVEKAALLREENESII</sequence>
<evidence type="ECO:0000313" key="2">
    <source>
        <dbReference type="EMBL" id="MCF2652930.1"/>
    </source>
</evidence>
<evidence type="ECO:0000256" key="1">
    <source>
        <dbReference type="SAM" id="Phobius"/>
    </source>
</evidence>